<feature type="non-terminal residue" evidence="3">
    <location>
        <position position="1"/>
    </location>
</feature>
<feature type="region of interest" description="Disordered" evidence="1">
    <location>
        <begin position="65"/>
        <end position="124"/>
    </location>
</feature>
<gene>
    <name evidence="3" type="ORF">FSCOSCO3_A006046</name>
</gene>
<reference evidence="3 4" key="1">
    <citation type="submission" date="2024-01" db="EMBL/GenBank/DDBJ databases">
        <authorList>
            <person name="Alioto T."/>
            <person name="Alioto T."/>
            <person name="Gomez Garrido J."/>
        </authorList>
    </citation>
    <scope>NUCLEOTIDE SEQUENCE [LARGE SCALE GENOMIC DNA]</scope>
</reference>
<evidence type="ECO:0000313" key="3">
    <source>
        <dbReference type="EMBL" id="CAK6979403.1"/>
    </source>
</evidence>
<name>A0AAV1Q5X4_SCOSC</name>
<evidence type="ECO:0000313" key="4">
    <source>
        <dbReference type="Proteomes" id="UP001314229"/>
    </source>
</evidence>
<feature type="chain" id="PRO_5043954065" evidence="2">
    <location>
        <begin position="33"/>
        <end position="124"/>
    </location>
</feature>
<dbReference type="EMBL" id="CAWUFR010000578">
    <property type="protein sequence ID" value="CAK6979403.1"/>
    <property type="molecule type" value="Genomic_DNA"/>
</dbReference>
<keyword evidence="2" id="KW-0732">Signal</keyword>
<accession>A0AAV1Q5X4</accession>
<feature type="compositionally biased region" description="Basic and acidic residues" evidence="1">
    <location>
        <begin position="66"/>
        <end position="75"/>
    </location>
</feature>
<protein>
    <submittedName>
        <fullName evidence="3">Polycomb group RING finger protein 5 isoform X3</fullName>
    </submittedName>
</protein>
<feature type="compositionally biased region" description="Polar residues" evidence="1">
    <location>
        <begin position="115"/>
        <end position="124"/>
    </location>
</feature>
<comment type="caution">
    <text evidence="3">The sequence shown here is derived from an EMBL/GenBank/DDBJ whole genome shotgun (WGS) entry which is preliminary data.</text>
</comment>
<organism evidence="3 4">
    <name type="scientific">Scomber scombrus</name>
    <name type="common">Atlantic mackerel</name>
    <name type="synonym">Scomber vernalis</name>
    <dbReference type="NCBI Taxonomy" id="13677"/>
    <lineage>
        <taxon>Eukaryota</taxon>
        <taxon>Metazoa</taxon>
        <taxon>Chordata</taxon>
        <taxon>Craniata</taxon>
        <taxon>Vertebrata</taxon>
        <taxon>Euteleostomi</taxon>
        <taxon>Actinopterygii</taxon>
        <taxon>Neopterygii</taxon>
        <taxon>Teleostei</taxon>
        <taxon>Neoteleostei</taxon>
        <taxon>Acanthomorphata</taxon>
        <taxon>Pelagiaria</taxon>
        <taxon>Scombriformes</taxon>
        <taxon>Scombridae</taxon>
        <taxon>Scomber</taxon>
    </lineage>
</organism>
<dbReference type="AlphaFoldDB" id="A0AAV1Q5X4"/>
<dbReference type="Proteomes" id="UP001314229">
    <property type="component" value="Unassembled WGS sequence"/>
</dbReference>
<keyword evidence="4" id="KW-1185">Reference proteome</keyword>
<evidence type="ECO:0000256" key="1">
    <source>
        <dbReference type="SAM" id="MobiDB-lite"/>
    </source>
</evidence>
<proteinExistence type="predicted"/>
<evidence type="ECO:0000256" key="2">
    <source>
        <dbReference type="SAM" id="SignalP"/>
    </source>
</evidence>
<sequence>FRALPGWLVAPAHRCSLLPACWLLGGLGQIRADQFRVSLPVHPEQTEREDPAVSWWTFLLSCGIHKSGDRGRESVDGGDLSGSRTDHQTILDEDDDATSGSIMMNKHTGMRTTMHKSSGSSADL</sequence>
<feature type="signal peptide" evidence="2">
    <location>
        <begin position="1"/>
        <end position="32"/>
    </location>
</feature>